<dbReference type="PANTHER" id="PTHR21349">
    <property type="entry name" value="50S RIBOSOMAL PROTEIN L21"/>
    <property type="match status" value="1"/>
</dbReference>
<evidence type="ECO:0000313" key="5">
    <source>
        <dbReference type="Proteomes" id="UP000694866"/>
    </source>
</evidence>
<dbReference type="AlphaFoldDB" id="A0A9R1THJ6"/>
<evidence type="ECO:0000256" key="4">
    <source>
        <dbReference type="ARBA" id="ARBA00044129"/>
    </source>
</evidence>
<dbReference type="OrthoDB" id="5994at2759"/>
<sequence>MAGIPRLSRLFATINCGSKKIFSGAVTNLSTPDRTRQLLTPLAAGYKTYLPWMPWPQTVPHAEPEVTPEQEKLIDNVTQTINNQLESKDTSRLFAVVQVTGKQFKITESDLIIIQGYWPPQPGDKLKLEKVLLVGGTDFTLVGRPILNRELASVDATVIEKTFSHTKTFFKMRKRKQYRRIHFRRMQHTIVRINSININRAIDKKPEVEGLDRIF</sequence>
<dbReference type="GO" id="GO:0003723">
    <property type="term" value="F:RNA binding"/>
    <property type="evidence" value="ECO:0007669"/>
    <property type="project" value="InterPro"/>
</dbReference>
<dbReference type="PANTHER" id="PTHR21349:SF0">
    <property type="entry name" value="LARGE RIBOSOMAL SUBUNIT PROTEIN BL21M"/>
    <property type="match status" value="1"/>
</dbReference>
<dbReference type="NCBIfam" id="TIGR00061">
    <property type="entry name" value="L21"/>
    <property type="match status" value="1"/>
</dbReference>
<name>A0A9R1THJ6_9HYME</name>
<dbReference type="Pfam" id="PF00829">
    <property type="entry name" value="Ribosomal_L21p"/>
    <property type="match status" value="1"/>
</dbReference>
<dbReference type="SUPFAM" id="SSF141091">
    <property type="entry name" value="L21p-like"/>
    <property type="match status" value="1"/>
</dbReference>
<keyword evidence="2 6" id="KW-0689">Ribosomal protein</keyword>
<dbReference type="GO" id="GO:0006412">
    <property type="term" value="P:translation"/>
    <property type="evidence" value="ECO:0007669"/>
    <property type="project" value="InterPro"/>
</dbReference>
<dbReference type="InterPro" id="IPR001787">
    <property type="entry name" value="Ribosomal_bL21"/>
</dbReference>
<evidence type="ECO:0000313" key="6">
    <source>
        <dbReference type="RefSeq" id="XP_011309337.1"/>
    </source>
</evidence>
<dbReference type="GO" id="GO:0003735">
    <property type="term" value="F:structural constituent of ribosome"/>
    <property type="evidence" value="ECO:0007669"/>
    <property type="project" value="InterPro"/>
</dbReference>
<accession>A0A9R1THJ6</accession>
<evidence type="ECO:0000256" key="3">
    <source>
        <dbReference type="ARBA" id="ARBA00023274"/>
    </source>
</evidence>
<dbReference type="KEGG" id="fas:105270222"/>
<dbReference type="HAMAP" id="MF_01363">
    <property type="entry name" value="Ribosomal_bL21"/>
    <property type="match status" value="1"/>
</dbReference>
<dbReference type="GO" id="GO:0005762">
    <property type="term" value="C:mitochondrial large ribosomal subunit"/>
    <property type="evidence" value="ECO:0007669"/>
    <property type="project" value="TreeGrafter"/>
</dbReference>
<dbReference type="RefSeq" id="XP_011309337.1">
    <property type="nucleotide sequence ID" value="XM_011311035.1"/>
</dbReference>
<dbReference type="GeneID" id="105270222"/>
<dbReference type="CTD" id="219927"/>
<evidence type="ECO:0000256" key="2">
    <source>
        <dbReference type="ARBA" id="ARBA00022980"/>
    </source>
</evidence>
<dbReference type="InterPro" id="IPR036164">
    <property type="entry name" value="bL21-like_sf"/>
</dbReference>
<dbReference type="Proteomes" id="UP000694866">
    <property type="component" value="Unplaced"/>
</dbReference>
<dbReference type="InterPro" id="IPR028909">
    <property type="entry name" value="bL21-like"/>
</dbReference>
<evidence type="ECO:0000256" key="1">
    <source>
        <dbReference type="ARBA" id="ARBA00008563"/>
    </source>
</evidence>
<keyword evidence="5" id="KW-1185">Reference proteome</keyword>
<keyword evidence="3" id="KW-0687">Ribonucleoprotein</keyword>
<organism evidence="5 6">
    <name type="scientific">Fopius arisanus</name>
    <dbReference type="NCBI Taxonomy" id="64838"/>
    <lineage>
        <taxon>Eukaryota</taxon>
        <taxon>Metazoa</taxon>
        <taxon>Ecdysozoa</taxon>
        <taxon>Arthropoda</taxon>
        <taxon>Hexapoda</taxon>
        <taxon>Insecta</taxon>
        <taxon>Pterygota</taxon>
        <taxon>Neoptera</taxon>
        <taxon>Endopterygota</taxon>
        <taxon>Hymenoptera</taxon>
        <taxon>Apocrita</taxon>
        <taxon>Ichneumonoidea</taxon>
        <taxon>Braconidae</taxon>
        <taxon>Opiinae</taxon>
        <taxon>Fopius</taxon>
    </lineage>
</organism>
<protein>
    <recommendedName>
        <fullName evidence="4">Large ribosomal subunit protein bL21m</fullName>
    </recommendedName>
</protein>
<comment type="similarity">
    <text evidence="1">Belongs to the bacterial ribosomal protein bL21 family.</text>
</comment>
<gene>
    <name evidence="6" type="primary">mRpL21</name>
</gene>
<proteinExistence type="inferred from homology"/>
<reference evidence="6" key="1">
    <citation type="submission" date="2025-08" db="UniProtKB">
        <authorList>
            <consortium name="RefSeq"/>
        </authorList>
    </citation>
    <scope>IDENTIFICATION</scope>
    <source>
        <strain evidence="6">USDA-PBARC FA_bdor</strain>
        <tissue evidence="6">Whole organism</tissue>
    </source>
</reference>